<proteinExistence type="predicted"/>
<gene>
    <name evidence="2" type="ORF">SAMN05660206_10164</name>
</gene>
<dbReference type="AlphaFoldDB" id="A0A1I6NSC1"/>
<dbReference type="Proteomes" id="UP000198785">
    <property type="component" value="Unassembled WGS sequence"/>
</dbReference>
<keyword evidence="1" id="KW-0812">Transmembrane</keyword>
<evidence type="ECO:0000313" key="2">
    <source>
        <dbReference type="EMBL" id="SFS30912.1"/>
    </source>
</evidence>
<keyword evidence="1" id="KW-1133">Transmembrane helix</keyword>
<keyword evidence="3" id="KW-1185">Reference proteome</keyword>
<dbReference type="STRING" id="683125.SAMN05660206_10164"/>
<protein>
    <submittedName>
        <fullName evidence="2">Uncharacterized protein</fullName>
    </submittedName>
</protein>
<organism evidence="2 3">
    <name type="scientific">Sphingobacterium wenxiniae</name>
    <dbReference type="NCBI Taxonomy" id="683125"/>
    <lineage>
        <taxon>Bacteria</taxon>
        <taxon>Pseudomonadati</taxon>
        <taxon>Bacteroidota</taxon>
        <taxon>Sphingobacteriia</taxon>
        <taxon>Sphingobacteriales</taxon>
        <taxon>Sphingobacteriaceae</taxon>
        <taxon>Sphingobacterium</taxon>
    </lineage>
</organism>
<accession>A0A1I6NSC1</accession>
<dbReference type="EMBL" id="FOZZ01000001">
    <property type="protein sequence ID" value="SFS30912.1"/>
    <property type="molecule type" value="Genomic_DNA"/>
</dbReference>
<feature type="transmembrane region" description="Helical" evidence="1">
    <location>
        <begin position="87"/>
        <end position="106"/>
    </location>
</feature>
<reference evidence="2 3" key="1">
    <citation type="submission" date="2016-10" db="EMBL/GenBank/DDBJ databases">
        <authorList>
            <person name="de Groot N.N."/>
        </authorList>
    </citation>
    <scope>NUCLEOTIDE SEQUENCE [LARGE SCALE GENOMIC DNA]</scope>
    <source>
        <strain evidence="2 3">DSM 22789</strain>
    </source>
</reference>
<evidence type="ECO:0000313" key="3">
    <source>
        <dbReference type="Proteomes" id="UP000198785"/>
    </source>
</evidence>
<name>A0A1I6NSC1_9SPHI</name>
<keyword evidence="1" id="KW-0472">Membrane</keyword>
<evidence type="ECO:0000256" key="1">
    <source>
        <dbReference type="SAM" id="Phobius"/>
    </source>
</evidence>
<sequence length="135" mass="15357">MSKRFKKYMAFILLLLLQIIGSADLYTALCFSSISTSATETHLHAPHSQQHLTSQHTVYKLSSPLFHKNISEIIQDSDIDLSGKLSYAKVTLILVVGFLLCAYELCLRNRILSGFCENNPIYSSCRYILYSNFRI</sequence>